<sequence>MFSNQIMPVANVICARREIKLQVDMLYENIKSPKGMCHISPPRTFAHLQFNAKKHTQMKARKATIDHDNHLLMEKMAHIMLSKPSKASSFKPGTCLDSNQLPKIDNHNDYTLVHGYQKTRLNEAKRIAKENALHRRRINAQKPTYTNAQYAADTAERHVHLARMHRKLVWSIPTSRELKEEETREATRIHRQQAHAKVYDSPTRTLPNENIEYVAPVARNRMCICIDGFDPTPPLARPAQGCIFPRPPPPRTKPNNVSSPTRPQPLPPRPKDDEISVILQENEEMLDSSSLISPRDSLQSKPPTADEEYSGDLFDE</sequence>
<organism evidence="3 4">
    <name type="scientific">Aphanomyces euteiches</name>
    <dbReference type="NCBI Taxonomy" id="100861"/>
    <lineage>
        <taxon>Eukaryota</taxon>
        <taxon>Sar</taxon>
        <taxon>Stramenopiles</taxon>
        <taxon>Oomycota</taxon>
        <taxon>Saprolegniomycetes</taxon>
        <taxon>Saprolegniales</taxon>
        <taxon>Verrucalvaceae</taxon>
        <taxon>Aphanomyces</taxon>
    </lineage>
</organism>
<name>A0A6G0XHC1_9STRA</name>
<comment type="similarity">
    <text evidence="1">Belongs to the CFAP97 family.</text>
</comment>
<dbReference type="InterPro" id="IPR029488">
    <property type="entry name" value="Hmw/CFAP97"/>
</dbReference>
<feature type="compositionally biased region" description="Acidic residues" evidence="2">
    <location>
        <begin position="305"/>
        <end position="316"/>
    </location>
</feature>
<reference evidence="3 4" key="1">
    <citation type="submission" date="2019-07" db="EMBL/GenBank/DDBJ databases">
        <title>Genomics analysis of Aphanomyces spp. identifies a new class of oomycete effector associated with host adaptation.</title>
        <authorList>
            <person name="Gaulin E."/>
        </authorList>
    </citation>
    <scope>NUCLEOTIDE SEQUENCE [LARGE SCALE GENOMIC DNA]</scope>
    <source>
        <strain evidence="3 4">ATCC 201684</strain>
    </source>
</reference>
<evidence type="ECO:0000313" key="4">
    <source>
        <dbReference type="Proteomes" id="UP000481153"/>
    </source>
</evidence>
<accession>A0A6G0XHC1</accession>
<dbReference type="AlphaFoldDB" id="A0A6G0XHC1"/>
<dbReference type="EMBL" id="VJMJ01000063">
    <property type="protein sequence ID" value="KAF0739530.1"/>
    <property type="molecule type" value="Genomic_DNA"/>
</dbReference>
<evidence type="ECO:0000256" key="1">
    <source>
        <dbReference type="ARBA" id="ARBA00008315"/>
    </source>
</evidence>
<protein>
    <submittedName>
        <fullName evidence="3">Uncharacterized protein</fullName>
    </submittedName>
</protein>
<gene>
    <name evidence="3" type="ORF">Ae201684_004712</name>
</gene>
<keyword evidence="4" id="KW-1185">Reference proteome</keyword>
<comment type="caution">
    <text evidence="3">The sequence shown here is derived from an EMBL/GenBank/DDBJ whole genome shotgun (WGS) entry which is preliminary data.</text>
</comment>
<proteinExistence type="inferred from homology"/>
<dbReference type="VEuPathDB" id="FungiDB:AeMF1_010558"/>
<dbReference type="Proteomes" id="UP000481153">
    <property type="component" value="Unassembled WGS sequence"/>
</dbReference>
<feature type="region of interest" description="Disordered" evidence="2">
    <location>
        <begin position="237"/>
        <end position="316"/>
    </location>
</feature>
<dbReference type="PANTHER" id="PTHR23035:SF2">
    <property type="entry name" value="KIAA1430 HOMOLOGUE"/>
    <property type="match status" value="1"/>
</dbReference>
<dbReference type="PANTHER" id="PTHR23035">
    <property type="entry name" value="CILIA- AND FLAGELLA-ASSOCIATED PROTEIN 97-RELATED"/>
    <property type="match status" value="1"/>
</dbReference>
<feature type="compositionally biased region" description="Polar residues" evidence="2">
    <location>
        <begin position="287"/>
        <end position="302"/>
    </location>
</feature>
<evidence type="ECO:0000313" key="3">
    <source>
        <dbReference type="EMBL" id="KAF0739530.1"/>
    </source>
</evidence>
<evidence type="ECO:0000256" key="2">
    <source>
        <dbReference type="SAM" id="MobiDB-lite"/>
    </source>
</evidence>
<dbReference type="InterPro" id="IPR038791">
    <property type="entry name" value="Cfap97/Hemingway"/>
</dbReference>
<dbReference type="Pfam" id="PF13879">
    <property type="entry name" value="Hmw_CFAP97"/>
    <property type="match status" value="1"/>
</dbReference>